<sequence>MKQIDATIVTLKDSLRLTPPVKSSSAIAASIPPSKPIQPTKISQQDALKQRAQTLQKQLETLRAKTSADMRRAMSSTLGQSSLSFSNVLNESDNRTIQLNEQKQKQVTIKNINDLSRNELDEFLKKSGATKIQSGDTTNSLLVTYSSKSDVDKIQKDGLTFKDRNLEISFHEDPSLNTSLKKRTLSETMEDELLGGGGGTAAATETTNEDEDEPKAKRRNQSQTSDVDQNEQIEEIVDEEDQLLADNEKSANNSQTKNANQSIGSYDESNQQYEFEPNDLDDEVQLLDS</sequence>
<feature type="region of interest" description="Disordered" evidence="1">
    <location>
        <begin position="21"/>
        <end position="53"/>
    </location>
</feature>
<feature type="compositionally biased region" description="Acidic residues" evidence="1">
    <location>
        <begin position="276"/>
        <end position="289"/>
    </location>
</feature>
<proteinExistence type="predicted"/>
<accession>A0A814BBH9</accession>
<feature type="compositionally biased region" description="Low complexity" evidence="1">
    <location>
        <begin position="21"/>
        <end position="32"/>
    </location>
</feature>
<dbReference type="Proteomes" id="UP000663845">
    <property type="component" value="Unassembled WGS sequence"/>
</dbReference>
<protein>
    <submittedName>
        <fullName evidence="2">Uncharacterized protein</fullName>
    </submittedName>
</protein>
<evidence type="ECO:0000256" key="1">
    <source>
        <dbReference type="SAM" id="MobiDB-lite"/>
    </source>
</evidence>
<evidence type="ECO:0000313" key="3">
    <source>
        <dbReference type="Proteomes" id="UP000663845"/>
    </source>
</evidence>
<feature type="compositionally biased region" description="Acidic residues" evidence="1">
    <location>
        <begin position="228"/>
        <end position="243"/>
    </location>
</feature>
<comment type="caution">
    <text evidence="2">The sequence shown here is derived from an EMBL/GenBank/DDBJ whole genome shotgun (WGS) entry which is preliminary data.</text>
</comment>
<reference evidence="2" key="1">
    <citation type="submission" date="2021-02" db="EMBL/GenBank/DDBJ databases">
        <authorList>
            <person name="Nowell W R."/>
        </authorList>
    </citation>
    <scope>NUCLEOTIDE SEQUENCE</scope>
</reference>
<name>A0A814BBH9_9BILA</name>
<dbReference type="AlphaFoldDB" id="A0A814BBH9"/>
<organism evidence="2 3">
    <name type="scientific">Adineta steineri</name>
    <dbReference type="NCBI Taxonomy" id="433720"/>
    <lineage>
        <taxon>Eukaryota</taxon>
        <taxon>Metazoa</taxon>
        <taxon>Spiralia</taxon>
        <taxon>Gnathifera</taxon>
        <taxon>Rotifera</taxon>
        <taxon>Eurotatoria</taxon>
        <taxon>Bdelloidea</taxon>
        <taxon>Adinetida</taxon>
        <taxon>Adinetidae</taxon>
        <taxon>Adineta</taxon>
    </lineage>
</organism>
<gene>
    <name evidence="2" type="ORF">JYZ213_LOCUS11904</name>
</gene>
<feature type="region of interest" description="Disordered" evidence="1">
    <location>
        <begin position="189"/>
        <end position="289"/>
    </location>
</feature>
<evidence type="ECO:0000313" key="2">
    <source>
        <dbReference type="EMBL" id="CAF0926199.1"/>
    </source>
</evidence>
<dbReference type="EMBL" id="CAJNOG010000090">
    <property type="protein sequence ID" value="CAF0926199.1"/>
    <property type="molecule type" value="Genomic_DNA"/>
</dbReference>
<feature type="compositionally biased region" description="Polar residues" evidence="1">
    <location>
        <begin position="40"/>
        <end position="53"/>
    </location>
</feature>
<feature type="compositionally biased region" description="Polar residues" evidence="1">
    <location>
        <begin position="250"/>
        <end position="273"/>
    </location>
</feature>